<evidence type="ECO:0000259" key="8">
    <source>
        <dbReference type="PROSITE" id="PS51464"/>
    </source>
</evidence>
<gene>
    <name evidence="9" type="ORF">GCM10011358_12550</name>
</gene>
<keyword evidence="5" id="KW-0677">Repeat</keyword>
<keyword evidence="10" id="KW-1185">Reference proteome</keyword>
<evidence type="ECO:0000313" key="9">
    <source>
        <dbReference type="EMBL" id="GGD29987.1"/>
    </source>
</evidence>
<dbReference type="InterPro" id="IPR035466">
    <property type="entry name" value="GlmS/AgaS_SIS"/>
</dbReference>
<accession>A0ABQ1QKU9</accession>
<evidence type="ECO:0000256" key="1">
    <source>
        <dbReference type="ARBA" id="ARBA00001031"/>
    </source>
</evidence>
<dbReference type="PROSITE" id="PS51464">
    <property type="entry name" value="SIS"/>
    <property type="match status" value="1"/>
</dbReference>
<evidence type="ECO:0000256" key="4">
    <source>
        <dbReference type="ARBA" id="ARBA00022576"/>
    </source>
</evidence>
<dbReference type="InterPro" id="IPR001347">
    <property type="entry name" value="SIS_dom"/>
</dbReference>
<dbReference type="Pfam" id="PF01380">
    <property type="entry name" value="SIS"/>
    <property type="match status" value="1"/>
</dbReference>
<evidence type="ECO:0000256" key="2">
    <source>
        <dbReference type="ARBA" id="ARBA00012916"/>
    </source>
</evidence>
<dbReference type="EMBL" id="BMGI01000002">
    <property type="protein sequence ID" value="GGD29987.1"/>
    <property type="molecule type" value="Genomic_DNA"/>
</dbReference>
<evidence type="ECO:0000256" key="5">
    <source>
        <dbReference type="ARBA" id="ARBA00022737"/>
    </source>
</evidence>
<sequence>MPALSARCARLLSALVDPAAGALKPILPAIGFSAANRIVLIACGTAHYACHLASYWIEEFARLPVEVDIASEYRYRNRPLTGREIVIAVSQSGETADTLSALKALAGRVAARVAVVNVATSSIAREADAILDILAGPEIGVASTKAYSGQAMALLAIALKAARTDRLDEVWRHRGGGVAGADEAADAVGRHHRAPARGGRVEGDEQVSGEQERLAGDEPAAAAPGLVDQRHEGLEALPGEVALGDPEAVRLDLGEIPALVVGGRCHRRALLVTPPV</sequence>
<evidence type="ECO:0000256" key="3">
    <source>
        <dbReference type="ARBA" id="ARBA00016090"/>
    </source>
</evidence>
<comment type="caution">
    <text evidence="9">The sequence shown here is derived from an EMBL/GenBank/DDBJ whole genome shotgun (WGS) entry which is preliminary data.</text>
</comment>
<keyword evidence="6" id="KW-0315">Glutamine amidotransferase</keyword>
<name>A0ABQ1QKU9_9RHOB</name>
<dbReference type="SUPFAM" id="SSF53697">
    <property type="entry name" value="SIS domain"/>
    <property type="match status" value="1"/>
</dbReference>
<dbReference type="InterPro" id="IPR046348">
    <property type="entry name" value="SIS_dom_sf"/>
</dbReference>
<organism evidence="9 10">
    <name type="scientific">Sinisalibacter lacisalsi</name>
    <dbReference type="NCBI Taxonomy" id="1526570"/>
    <lineage>
        <taxon>Bacteria</taxon>
        <taxon>Pseudomonadati</taxon>
        <taxon>Pseudomonadota</taxon>
        <taxon>Alphaproteobacteria</taxon>
        <taxon>Rhodobacterales</taxon>
        <taxon>Roseobacteraceae</taxon>
        <taxon>Sinisalibacter</taxon>
    </lineage>
</organism>
<evidence type="ECO:0000256" key="6">
    <source>
        <dbReference type="ARBA" id="ARBA00022962"/>
    </source>
</evidence>
<dbReference type="CDD" id="cd05008">
    <property type="entry name" value="SIS_GlmS_GlmD_1"/>
    <property type="match status" value="1"/>
</dbReference>
<proteinExistence type="predicted"/>
<feature type="region of interest" description="Disordered" evidence="7">
    <location>
        <begin position="182"/>
        <end position="220"/>
    </location>
</feature>
<dbReference type="PANTHER" id="PTHR10937:SF0">
    <property type="entry name" value="GLUTAMINE--FRUCTOSE-6-PHOSPHATE TRANSAMINASE (ISOMERIZING)"/>
    <property type="match status" value="1"/>
</dbReference>
<comment type="catalytic activity">
    <reaction evidence="1">
        <text>D-fructose 6-phosphate + L-glutamine = D-glucosamine 6-phosphate + L-glutamate</text>
        <dbReference type="Rhea" id="RHEA:13237"/>
        <dbReference type="ChEBI" id="CHEBI:29985"/>
        <dbReference type="ChEBI" id="CHEBI:58359"/>
        <dbReference type="ChEBI" id="CHEBI:58725"/>
        <dbReference type="ChEBI" id="CHEBI:61527"/>
        <dbReference type="EC" id="2.6.1.16"/>
    </reaction>
</comment>
<dbReference type="Proteomes" id="UP000617355">
    <property type="component" value="Unassembled WGS sequence"/>
</dbReference>
<reference evidence="10" key="1">
    <citation type="journal article" date="2019" name="Int. J. Syst. Evol. Microbiol.">
        <title>The Global Catalogue of Microorganisms (GCM) 10K type strain sequencing project: providing services to taxonomists for standard genome sequencing and annotation.</title>
        <authorList>
            <consortium name="The Broad Institute Genomics Platform"/>
            <consortium name="The Broad Institute Genome Sequencing Center for Infectious Disease"/>
            <person name="Wu L."/>
            <person name="Ma J."/>
        </authorList>
    </citation>
    <scope>NUCLEOTIDE SEQUENCE [LARGE SCALE GENOMIC DNA]</scope>
    <source>
        <strain evidence="10">CGMCC 1.12922</strain>
    </source>
</reference>
<keyword evidence="4" id="KW-0032">Aminotransferase</keyword>
<evidence type="ECO:0000256" key="7">
    <source>
        <dbReference type="SAM" id="MobiDB-lite"/>
    </source>
</evidence>
<dbReference type="EC" id="2.6.1.16" evidence="2"/>
<dbReference type="PANTHER" id="PTHR10937">
    <property type="entry name" value="GLUCOSAMINE--FRUCTOSE-6-PHOSPHATE AMINOTRANSFERASE, ISOMERIZING"/>
    <property type="match status" value="1"/>
</dbReference>
<dbReference type="Gene3D" id="3.40.50.10490">
    <property type="entry name" value="Glucose-6-phosphate isomerase like protein, domain 1"/>
    <property type="match status" value="1"/>
</dbReference>
<keyword evidence="4" id="KW-0808">Transferase</keyword>
<protein>
    <recommendedName>
        <fullName evidence="3">Glutamine--fructose-6-phosphate aminotransferase [isomerizing]</fullName>
        <ecNumber evidence="2">2.6.1.16</ecNumber>
    </recommendedName>
</protein>
<feature type="domain" description="SIS" evidence="8">
    <location>
        <begin position="28"/>
        <end position="167"/>
    </location>
</feature>
<evidence type="ECO:0000313" key="10">
    <source>
        <dbReference type="Proteomes" id="UP000617355"/>
    </source>
</evidence>